<gene>
    <name evidence="1" type="ORF">NAEGRDRAFT_46941</name>
</gene>
<dbReference type="VEuPathDB" id="AmoebaDB:NAEGRDRAFT_46941"/>
<proteinExistence type="predicted"/>
<evidence type="ECO:0000313" key="2">
    <source>
        <dbReference type="Proteomes" id="UP000006671"/>
    </source>
</evidence>
<sequence>MNEIPNDLLIHIGTFLVAKDISFFALSSKYYLKLFFNMTCDVPIKSENLSNEMNDLAIEQEKQEFTPVQVSIWKPLVLMYFPKFYADLNVKNWLHILKRRIRHIVQKSPQMLPLGRTVRFPLTDTPFVELCEFIYKCPMDFSAMPIVDEEKILDPELDQPIESVPPPPPINSFGVPPPPPPLNTNTVYRQVRFCSGCNSKVYQITTAKEMTYRAQQKQCVFFNLNIPKPHPLELLGGPPPPHFFTPPLPPHIPLIPPPPFK</sequence>
<dbReference type="RefSeq" id="XP_002680630.1">
    <property type="nucleotide sequence ID" value="XM_002680584.1"/>
</dbReference>
<dbReference type="EMBL" id="GG738853">
    <property type="protein sequence ID" value="EFC47886.1"/>
    <property type="molecule type" value="Genomic_DNA"/>
</dbReference>
<dbReference type="GeneID" id="8861911"/>
<accession>D2V5Z4</accession>
<name>D2V5Z4_NAEGR</name>
<dbReference type="Proteomes" id="UP000006671">
    <property type="component" value="Unassembled WGS sequence"/>
</dbReference>
<dbReference type="InParanoid" id="D2V5Z4"/>
<protein>
    <submittedName>
        <fullName evidence="1">Predicted protein</fullName>
    </submittedName>
</protein>
<organism evidence="2">
    <name type="scientific">Naegleria gruberi</name>
    <name type="common">Amoeba</name>
    <dbReference type="NCBI Taxonomy" id="5762"/>
    <lineage>
        <taxon>Eukaryota</taxon>
        <taxon>Discoba</taxon>
        <taxon>Heterolobosea</taxon>
        <taxon>Tetramitia</taxon>
        <taxon>Eutetramitia</taxon>
        <taxon>Vahlkampfiidae</taxon>
        <taxon>Naegleria</taxon>
    </lineage>
</organism>
<dbReference type="KEGG" id="ngr:NAEGRDRAFT_46941"/>
<dbReference type="AlphaFoldDB" id="D2V5Z4"/>
<reference evidence="1 2" key="1">
    <citation type="journal article" date="2010" name="Cell">
        <title>The genome of Naegleria gruberi illuminates early eukaryotic versatility.</title>
        <authorList>
            <person name="Fritz-Laylin L.K."/>
            <person name="Prochnik S.E."/>
            <person name="Ginger M.L."/>
            <person name="Dacks J.B."/>
            <person name="Carpenter M.L."/>
            <person name="Field M.C."/>
            <person name="Kuo A."/>
            <person name="Paredez A."/>
            <person name="Chapman J."/>
            <person name="Pham J."/>
            <person name="Shu S."/>
            <person name="Neupane R."/>
            <person name="Cipriano M."/>
            <person name="Mancuso J."/>
            <person name="Tu H."/>
            <person name="Salamov A."/>
            <person name="Lindquist E."/>
            <person name="Shapiro H."/>
            <person name="Lucas S."/>
            <person name="Grigoriev I.V."/>
            <person name="Cande W.Z."/>
            <person name="Fulton C."/>
            <person name="Rokhsar D.S."/>
            <person name="Dawson S.C."/>
        </authorList>
    </citation>
    <scope>NUCLEOTIDE SEQUENCE [LARGE SCALE GENOMIC DNA]</scope>
    <source>
        <strain evidence="1 2">NEG-M</strain>
    </source>
</reference>
<keyword evidence="2" id="KW-1185">Reference proteome</keyword>
<evidence type="ECO:0000313" key="1">
    <source>
        <dbReference type="EMBL" id="EFC47886.1"/>
    </source>
</evidence>